<dbReference type="Pfam" id="PF00281">
    <property type="entry name" value="Ribosomal_L5"/>
    <property type="match status" value="1"/>
</dbReference>
<dbReference type="GO" id="GO:0006412">
    <property type="term" value="P:translation"/>
    <property type="evidence" value="ECO:0007669"/>
    <property type="project" value="UniProtKB-UniRule"/>
</dbReference>
<evidence type="ECO:0000259" key="8">
    <source>
        <dbReference type="Pfam" id="PF00673"/>
    </source>
</evidence>
<gene>
    <name evidence="5 9" type="primary">rplE</name>
    <name evidence="9" type="ORF">Pan265_16170</name>
</gene>
<dbReference type="GO" id="GO:0005840">
    <property type="term" value="C:ribosome"/>
    <property type="evidence" value="ECO:0007669"/>
    <property type="project" value="UniProtKB-KW"/>
</dbReference>
<dbReference type="HAMAP" id="MF_01333_B">
    <property type="entry name" value="Ribosomal_uL5_B"/>
    <property type="match status" value="1"/>
</dbReference>
<dbReference type="NCBIfam" id="NF000585">
    <property type="entry name" value="PRK00010.1"/>
    <property type="match status" value="1"/>
</dbReference>
<dbReference type="GO" id="GO:0000049">
    <property type="term" value="F:tRNA binding"/>
    <property type="evidence" value="ECO:0007669"/>
    <property type="project" value="UniProtKB-UniRule"/>
</dbReference>
<keyword evidence="10" id="KW-1185">Reference proteome</keyword>
<evidence type="ECO:0000313" key="10">
    <source>
        <dbReference type="Proteomes" id="UP000320386"/>
    </source>
</evidence>
<protein>
    <recommendedName>
        <fullName evidence="4 5">Large ribosomal subunit protein uL5</fullName>
    </recommendedName>
</protein>
<accession>A0A518BXT1</accession>
<dbReference type="GO" id="GO:0019843">
    <property type="term" value="F:rRNA binding"/>
    <property type="evidence" value="ECO:0007669"/>
    <property type="project" value="UniProtKB-UniRule"/>
</dbReference>
<evidence type="ECO:0000313" key="9">
    <source>
        <dbReference type="EMBL" id="QDU71764.1"/>
    </source>
</evidence>
<comment type="similarity">
    <text evidence="1 5 6">Belongs to the universal ribosomal protein uL5 family.</text>
</comment>
<dbReference type="PANTHER" id="PTHR11994">
    <property type="entry name" value="60S RIBOSOMAL PROTEIN L11-RELATED"/>
    <property type="match status" value="1"/>
</dbReference>
<dbReference type="InterPro" id="IPR031310">
    <property type="entry name" value="Ribosomal_uL5_N"/>
</dbReference>
<dbReference type="InterPro" id="IPR031309">
    <property type="entry name" value="Ribosomal_uL5_C"/>
</dbReference>
<evidence type="ECO:0000256" key="6">
    <source>
        <dbReference type="RuleBase" id="RU003930"/>
    </source>
</evidence>
<evidence type="ECO:0000256" key="3">
    <source>
        <dbReference type="ARBA" id="ARBA00023274"/>
    </source>
</evidence>
<keyword evidence="5" id="KW-0699">rRNA-binding</keyword>
<keyword evidence="5" id="KW-0820">tRNA-binding</keyword>
<dbReference type="Pfam" id="PF00673">
    <property type="entry name" value="Ribosomal_L5_C"/>
    <property type="match status" value="1"/>
</dbReference>
<evidence type="ECO:0000256" key="5">
    <source>
        <dbReference type="HAMAP-Rule" id="MF_01333"/>
    </source>
</evidence>
<dbReference type="GO" id="GO:0003735">
    <property type="term" value="F:structural constituent of ribosome"/>
    <property type="evidence" value="ECO:0007669"/>
    <property type="project" value="InterPro"/>
</dbReference>
<comment type="function">
    <text evidence="5">This is 1 of the proteins that bind and probably mediate the attachment of the 5S RNA into the large ribosomal subunit, where it forms part of the central protuberance. In the 70S ribosome it contacts protein S13 of the 30S subunit (bridge B1b), connecting the 2 subunits; this bridge is implicated in subunit movement. Contacts the P site tRNA; the 5S rRNA and some of its associated proteins might help stabilize positioning of ribosome-bound tRNAs.</text>
</comment>
<dbReference type="PIRSF" id="PIRSF002161">
    <property type="entry name" value="Ribosomal_L5"/>
    <property type="match status" value="1"/>
</dbReference>
<keyword evidence="5" id="KW-0694">RNA-binding</keyword>
<sequence length="212" mass="23604">MAKNKDKKQSVDPSLMKASAPEGLVPRLKAQYSDEIAAAVREKFGITNVMATPKLQKIVLNVGVGKQLEGTKVNPKAKEQVLKDLTVIAGQKPVMRKAKKSVSNFKLRAGYEVGAMVTMRGDRMWEFLDRLVTLAIPRIKDFRGLNPKSFDGRGNYSFGINEQGIFPEIDMANAQFTHGMHITLVFEQSDDAKSKFVMESLGWPFTKPAKQD</sequence>
<dbReference type="InterPro" id="IPR022803">
    <property type="entry name" value="Ribosomal_uL5_dom_sf"/>
</dbReference>
<reference evidence="9 10" key="1">
    <citation type="submission" date="2019-02" db="EMBL/GenBank/DDBJ databases">
        <title>Deep-cultivation of Planctomycetes and their phenomic and genomic characterization uncovers novel biology.</title>
        <authorList>
            <person name="Wiegand S."/>
            <person name="Jogler M."/>
            <person name="Boedeker C."/>
            <person name="Pinto D."/>
            <person name="Vollmers J."/>
            <person name="Rivas-Marin E."/>
            <person name="Kohn T."/>
            <person name="Peeters S.H."/>
            <person name="Heuer A."/>
            <person name="Rast P."/>
            <person name="Oberbeckmann S."/>
            <person name="Bunk B."/>
            <person name="Jeske O."/>
            <person name="Meyerdierks A."/>
            <person name="Storesund J.E."/>
            <person name="Kallscheuer N."/>
            <person name="Luecker S."/>
            <person name="Lage O.M."/>
            <person name="Pohl T."/>
            <person name="Merkel B.J."/>
            <person name="Hornburger P."/>
            <person name="Mueller R.-W."/>
            <person name="Bruemmer F."/>
            <person name="Labrenz M."/>
            <person name="Spormann A.M."/>
            <person name="Op den Camp H."/>
            <person name="Overmann J."/>
            <person name="Amann R."/>
            <person name="Jetten M.S.M."/>
            <person name="Mascher T."/>
            <person name="Medema M.H."/>
            <person name="Devos D.P."/>
            <person name="Kaster A.-K."/>
            <person name="Ovreas L."/>
            <person name="Rohde M."/>
            <person name="Galperin M.Y."/>
            <person name="Jogler C."/>
        </authorList>
    </citation>
    <scope>NUCLEOTIDE SEQUENCE [LARGE SCALE GENOMIC DNA]</scope>
    <source>
        <strain evidence="9 10">Pan265</strain>
    </source>
</reference>
<organism evidence="9 10">
    <name type="scientific">Mucisphaera calidilacus</name>
    <dbReference type="NCBI Taxonomy" id="2527982"/>
    <lineage>
        <taxon>Bacteria</taxon>
        <taxon>Pseudomonadati</taxon>
        <taxon>Planctomycetota</taxon>
        <taxon>Phycisphaerae</taxon>
        <taxon>Phycisphaerales</taxon>
        <taxon>Phycisphaeraceae</taxon>
        <taxon>Mucisphaera</taxon>
    </lineage>
</organism>
<dbReference type="AlphaFoldDB" id="A0A518BXT1"/>
<proteinExistence type="inferred from homology"/>
<dbReference type="InterPro" id="IPR002132">
    <property type="entry name" value="Ribosomal_uL5"/>
</dbReference>
<feature type="domain" description="Large ribosomal subunit protein uL5 N-terminal" evidence="7">
    <location>
        <begin position="48"/>
        <end position="108"/>
    </location>
</feature>
<dbReference type="KEGG" id="mcad:Pan265_16170"/>
<comment type="subunit">
    <text evidence="5">Part of the 50S ribosomal subunit; part of the 5S rRNA/L5/L18/L25 subcomplex. Contacts the 5S rRNA and the P site tRNA. Forms a bridge to the 30S subunit in the 70S ribosome.</text>
</comment>
<dbReference type="SUPFAM" id="SSF55282">
    <property type="entry name" value="RL5-like"/>
    <property type="match status" value="1"/>
</dbReference>
<dbReference type="FunFam" id="3.30.1440.10:FF:000001">
    <property type="entry name" value="50S ribosomal protein L5"/>
    <property type="match status" value="1"/>
</dbReference>
<name>A0A518BXT1_9BACT</name>
<dbReference type="EMBL" id="CP036280">
    <property type="protein sequence ID" value="QDU71764.1"/>
    <property type="molecule type" value="Genomic_DNA"/>
</dbReference>
<evidence type="ECO:0000259" key="7">
    <source>
        <dbReference type="Pfam" id="PF00281"/>
    </source>
</evidence>
<dbReference type="Gene3D" id="3.30.1440.10">
    <property type="match status" value="1"/>
</dbReference>
<evidence type="ECO:0000256" key="1">
    <source>
        <dbReference type="ARBA" id="ARBA00008553"/>
    </source>
</evidence>
<dbReference type="InterPro" id="IPR020930">
    <property type="entry name" value="Ribosomal_uL5_bac-type"/>
</dbReference>
<feature type="domain" description="Large ribosomal subunit protein uL5 C-terminal" evidence="8">
    <location>
        <begin position="113"/>
        <end position="205"/>
    </location>
</feature>
<evidence type="ECO:0000256" key="2">
    <source>
        <dbReference type="ARBA" id="ARBA00022980"/>
    </source>
</evidence>
<keyword evidence="2 5" id="KW-0689">Ribosomal protein</keyword>
<evidence type="ECO:0000256" key="4">
    <source>
        <dbReference type="ARBA" id="ARBA00035245"/>
    </source>
</evidence>
<dbReference type="Proteomes" id="UP000320386">
    <property type="component" value="Chromosome"/>
</dbReference>
<keyword evidence="3 5" id="KW-0687">Ribonucleoprotein</keyword>
<dbReference type="GO" id="GO:1990904">
    <property type="term" value="C:ribonucleoprotein complex"/>
    <property type="evidence" value="ECO:0007669"/>
    <property type="project" value="UniProtKB-KW"/>
</dbReference>